<protein>
    <submittedName>
        <fullName evidence="1">Uncharacterized protein</fullName>
    </submittedName>
</protein>
<dbReference type="RefSeq" id="WP_061164834.1">
    <property type="nucleotide sequence ID" value="NZ_FCOI02000048.1"/>
</dbReference>
<dbReference type="OrthoDB" id="9103591at2"/>
<gene>
    <name evidence="1" type="ORF">AWB76_07317</name>
</gene>
<evidence type="ECO:0000313" key="2">
    <source>
        <dbReference type="Proteomes" id="UP000054624"/>
    </source>
</evidence>
<dbReference type="AlphaFoldDB" id="A0A158DPZ6"/>
<proteinExistence type="predicted"/>
<dbReference type="Proteomes" id="UP000054624">
    <property type="component" value="Unassembled WGS sequence"/>
</dbReference>
<keyword evidence="2" id="KW-1185">Reference proteome</keyword>
<reference evidence="2" key="1">
    <citation type="submission" date="2016-01" db="EMBL/GenBank/DDBJ databases">
        <authorList>
            <person name="Peeters Charlotte."/>
        </authorList>
    </citation>
    <scope>NUCLEOTIDE SEQUENCE [LARGE SCALE GENOMIC DNA]</scope>
</reference>
<organism evidence="1 2">
    <name type="scientific">Caballeronia temeraria</name>
    <dbReference type="NCBI Taxonomy" id="1777137"/>
    <lineage>
        <taxon>Bacteria</taxon>
        <taxon>Pseudomonadati</taxon>
        <taxon>Pseudomonadota</taxon>
        <taxon>Betaproteobacteria</taxon>
        <taxon>Burkholderiales</taxon>
        <taxon>Burkholderiaceae</taxon>
        <taxon>Caballeronia</taxon>
    </lineage>
</organism>
<sequence length="104" mass="11725">MKPVSGIEAPRRFPYGGGSSAVWQLNAGRKLTLFVVDASMPLYNLVIGDIRFFANAEQVMAFVERLEAAPDERPSRPKWIWVLETGFDKSVDGSPNKGWRLREE</sequence>
<accession>A0A158DPZ6</accession>
<dbReference type="EMBL" id="FCOI02000048">
    <property type="protein sequence ID" value="SAK96563.1"/>
    <property type="molecule type" value="Genomic_DNA"/>
</dbReference>
<name>A0A158DPZ6_9BURK</name>
<evidence type="ECO:0000313" key="1">
    <source>
        <dbReference type="EMBL" id="SAK96563.1"/>
    </source>
</evidence>